<keyword evidence="1 2" id="KW-0119">Carbohydrate metabolism</keyword>
<comment type="caution">
    <text evidence="3">The sequence shown here is derived from an EMBL/GenBank/DDBJ whole genome shotgun (WGS) entry which is preliminary data.</text>
</comment>
<dbReference type="InterPro" id="IPR043129">
    <property type="entry name" value="ATPase_NBD"/>
</dbReference>
<keyword evidence="4" id="KW-1185">Reference proteome</keyword>
<evidence type="ECO:0000313" key="3">
    <source>
        <dbReference type="EMBL" id="PIB24683.1"/>
    </source>
</evidence>
<dbReference type="GO" id="GO:0016301">
    <property type="term" value="F:kinase activity"/>
    <property type="evidence" value="ECO:0007669"/>
    <property type="project" value="UniProtKB-KW"/>
</dbReference>
<evidence type="ECO:0000256" key="1">
    <source>
        <dbReference type="ARBA" id="ARBA00023277"/>
    </source>
</evidence>
<comment type="pathway">
    <text evidence="2">Cell wall biogenesis; peptidoglycan recycling.</text>
</comment>
<keyword evidence="2" id="KW-0808">Transferase</keyword>
<name>A0A2G5K6P4_9RHOB</name>
<feature type="binding site" evidence="2">
    <location>
        <begin position="15"/>
        <end position="22"/>
    </location>
    <ligand>
        <name>ATP</name>
        <dbReference type="ChEBI" id="CHEBI:30616"/>
    </ligand>
</feature>
<evidence type="ECO:0000313" key="4">
    <source>
        <dbReference type="Proteomes" id="UP000231516"/>
    </source>
</evidence>
<dbReference type="Proteomes" id="UP000231516">
    <property type="component" value="Unassembled WGS sequence"/>
</dbReference>
<dbReference type="GO" id="GO:0016773">
    <property type="term" value="F:phosphotransferase activity, alcohol group as acceptor"/>
    <property type="evidence" value="ECO:0007669"/>
    <property type="project" value="UniProtKB-UniRule"/>
</dbReference>
<dbReference type="SUPFAM" id="SSF53067">
    <property type="entry name" value="Actin-like ATPase domain"/>
    <property type="match status" value="1"/>
</dbReference>
<sequence length="365" mass="38704">MVKFTPIWALGLMSGTSLDGVDGAMVLTDGQQVLDFGATFFRPYSEHEHGILRDALGLWPDGDATRLQLAKSIVEQAHADVIAHFPTADVVGFHGQTLAHDPAGGRTFQIGDGAALATETGKKIVWDFRNADMAAGGEGAPLAPFFHFALAKQLGGKEPIAFLNLGGVGNVTWIDPRKGLPTEAGALLAFDTGPANAPINDLMVARSNATFDEDGAHALAGRVDTNVLETFFKHQYFERTPPKSLDRNDFTQIENLVVDLSLDDAAATLTALAASSAYAAQMHFPDDPARWLICGGGRRNPALMNGLRQRLEQVAPCEDVGFDGDMLEAQAFGYLAVRVLRGLATSAPSTTGCSEPVCGGIISTP</sequence>
<dbReference type="GO" id="GO:0097175">
    <property type="term" value="P:1,6-anhydro-N-acetyl-beta-muramic acid catabolic process"/>
    <property type="evidence" value="ECO:0007669"/>
    <property type="project" value="UniProtKB-UniRule"/>
</dbReference>
<comment type="similarity">
    <text evidence="2">Belongs to the anhydro-N-acetylmuramic acid kinase family.</text>
</comment>
<dbReference type="Pfam" id="PF03702">
    <property type="entry name" value="AnmK"/>
    <property type="match status" value="1"/>
</dbReference>
<protein>
    <recommendedName>
        <fullName evidence="2">Anhydro-N-acetylmuramic acid kinase</fullName>
        <ecNumber evidence="2">2.7.1.170</ecNumber>
    </recommendedName>
    <alternativeName>
        <fullName evidence="2">AnhMurNAc kinase</fullName>
    </alternativeName>
</protein>
<keyword evidence="2" id="KW-0547">Nucleotide-binding</keyword>
<dbReference type="GO" id="GO:0005524">
    <property type="term" value="F:ATP binding"/>
    <property type="evidence" value="ECO:0007669"/>
    <property type="project" value="UniProtKB-UniRule"/>
</dbReference>
<dbReference type="UniPathway" id="UPA00343"/>
<dbReference type="OrthoDB" id="9763949at2"/>
<dbReference type="GO" id="GO:0009254">
    <property type="term" value="P:peptidoglycan turnover"/>
    <property type="evidence" value="ECO:0007669"/>
    <property type="project" value="UniProtKB-UniRule"/>
</dbReference>
<dbReference type="GO" id="GO:0006040">
    <property type="term" value="P:amino sugar metabolic process"/>
    <property type="evidence" value="ECO:0007669"/>
    <property type="project" value="InterPro"/>
</dbReference>
<dbReference type="RefSeq" id="WP_099593258.1">
    <property type="nucleotide sequence ID" value="NZ_MDGM01000012.1"/>
</dbReference>
<dbReference type="EMBL" id="MDGM01000012">
    <property type="protein sequence ID" value="PIB24683.1"/>
    <property type="molecule type" value="Genomic_DNA"/>
</dbReference>
<dbReference type="NCBIfam" id="NF007141">
    <property type="entry name" value="PRK09585.1-5"/>
    <property type="match status" value="1"/>
</dbReference>
<dbReference type="HAMAP" id="MF_01270">
    <property type="entry name" value="AnhMurNAc_kinase"/>
    <property type="match status" value="1"/>
</dbReference>
<dbReference type="PANTHER" id="PTHR30605:SF0">
    <property type="entry name" value="ANHYDRO-N-ACETYLMURAMIC ACID KINASE"/>
    <property type="match status" value="1"/>
</dbReference>
<comment type="pathway">
    <text evidence="2">Amino-sugar metabolism; 1,6-anhydro-N-acetylmuramate degradation.</text>
</comment>
<gene>
    <name evidence="2" type="primary">anmK</name>
    <name evidence="3" type="ORF">BFP76_05735</name>
</gene>
<dbReference type="AlphaFoldDB" id="A0A2G5K6P4"/>
<dbReference type="PANTHER" id="PTHR30605">
    <property type="entry name" value="ANHYDRO-N-ACETYLMURAMIC ACID KINASE"/>
    <property type="match status" value="1"/>
</dbReference>
<organism evidence="3 4">
    <name type="scientific">Paramylibacter kogurei</name>
    <dbReference type="NCBI Taxonomy" id="1889778"/>
    <lineage>
        <taxon>Bacteria</taxon>
        <taxon>Pseudomonadati</taxon>
        <taxon>Pseudomonadota</taxon>
        <taxon>Alphaproteobacteria</taxon>
        <taxon>Rhodobacterales</taxon>
        <taxon>Paracoccaceae</taxon>
        <taxon>Paramylibacter</taxon>
    </lineage>
</organism>
<reference evidence="3 4" key="1">
    <citation type="submission" date="2016-08" db="EMBL/GenBank/DDBJ databases">
        <title>Draft genome of Amylibacter sp. strain 4G11.</title>
        <authorList>
            <person name="Wong S.-K."/>
            <person name="Hamasaki K."/>
            <person name="Yoshizawa S."/>
        </authorList>
    </citation>
    <scope>NUCLEOTIDE SEQUENCE [LARGE SCALE GENOMIC DNA]</scope>
    <source>
        <strain evidence="3 4">4G11</strain>
    </source>
</reference>
<keyword evidence="2 3" id="KW-0418">Kinase</keyword>
<proteinExistence type="inferred from homology"/>
<keyword evidence="2" id="KW-0067">ATP-binding</keyword>
<evidence type="ECO:0000256" key="2">
    <source>
        <dbReference type="HAMAP-Rule" id="MF_01270"/>
    </source>
</evidence>
<dbReference type="Gene3D" id="3.30.420.40">
    <property type="match status" value="2"/>
</dbReference>
<dbReference type="EC" id="2.7.1.170" evidence="2"/>
<dbReference type="UniPathway" id="UPA00544"/>
<comment type="function">
    <text evidence="2">Catalyzes the specific phosphorylation of 1,6-anhydro-N-acetylmuramic acid (anhMurNAc) with the simultaneous cleavage of the 1,6-anhydro ring, generating MurNAc-6-P. Is required for the utilization of anhMurNAc either imported from the medium or derived from its own cell wall murein, and thus plays a role in cell wall recycling.</text>
</comment>
<comment type="catalytic activity">
    <reaction evidence="2">
        <text>1,6-anhydro-N-acetyl-beta-muramate + ATP + H2O = N-acetyl-D-muramate 6-phosphate + ADP + H(+)</text>
        <dbReference type="Rhea" id="RHEA:24952"/>
        <dbReference type="ChEBI" id="CHEBI:15377"/>
        <dbReference type="ChEBI" id="CHEBI:15378"/>
        <dbReference type="ChEBI" id="CHEBI:30616"/>
        <dbReference type="ChEBI" id="CHEBI:58690"/>
        <dbReference type="ChEBI" id="CHEBI:58722"/>
        <dbReference type="ChEBI" id="CHEBI:456216"/>
        <dbReference type="EC" id="2.7.1.170"/>
    </reaction>
</comment>
<accession>A0A2G5K6P4</accession>
<dbReference type="InterPro" id="IPR005338">
    <property type="entry name" value="Anhydro_N_Ac-Mur_kinase"/>
</dbReference>